<dbReference type="AlphaFoldDB" id="A0A1V9XMG2"/>
<sequence>MRKKANYSKASMILLWFNSGSVKFIPNCIVTTEPDVVVLIKSERNPDYETYHLVNQRLLPTVGGCGTASTRVSCWRKIQTKVFWSIRDRSGEDAEIGEVRKCRTLAYRSMKREVADEELNRLLNVVAWTESNGQLALASGESEGNEGIYIVYGSADSCGALGEASIARVLLLPESAEQRVQPTPTNA</sequence>
<dbReference type="Proteomes" id="UP000192247">
    <property type="component" value="Unassembled WGS sequence"/>
</dbReference>
<evidence type="ECO:0000313" key="2">
    <source>
        <dbReference type="Proteomes" id="UP000192247"/>
    </source>
</evidence>
<accession>A0A1V9XMG2</accession>
<reference evidence="1 2" key="1">
    <citation type="journal article" date="2017" name="Gigascience">
        <title>Draft genome of the honey bee ectoparasitic mite, Tropilaelaps mercedesae, is shaped by the parasitic life history.</title>
        <authorList>
            <person name="Dong X."/>
            <person name="Armstrong S.D."/>
            <person name="Xia D."/>
            <person name="Makepeace B.L."/>
            <person name="Darby A.C."/>
            <person name="Kadowaki T."/>
        </authorList>
    </citation>
    <scope>NUCLEOTIDE SEQUENCE [LARGE SCALE GENOMIC DNA]</scope>
    <source>
        <strain evidence="1">Wuxi-XJTLU</strain>
    </source>
</reference>
<gene>
    <name evidence="1" type="ORF">BIW11_03403</name>
</gene>
<organism evidence="1 2">
    <name type="scientific">Tropilaelaps mercedesae</name>
    <dbReference type="NCBI Taxonomy" id="418985"/>
    <lineage>
        <taxon>Eukaryota</taxon>
        <taxon>Metazoa</taxon>
        <taxon>Ecdysozoa</taxon>
        <taxon>Arthropoda</taxon>
        <taxon>Chelicerata</taxon>
        <taxon>Arachnida</taxon>
        <taxon>Acari</taxon>
        <taxon>Parasitiformes</taxon>
        <taxon>Mesostigmata</taxon>
        <taxon>Gamasina</taxon>
        <taxon>Dermanyssoidea</taxon>
        <taxon>Laelapidae</taxon>
        <taxon>Tropilaelaps</taxon>
    </lineage>
</organism>
<name>A0A1V9XMG2_9ACAR</name>
<dbReference type="EMBL" id="MNPL01007775">
    <property type="protein sequence ID" value="OQR74562.1"/>
    <property type="molecule type" value="Genomic_DNA"/>
</dbReference>
<comment type="caution">
    <text evidence="1">The sequence shown here is derived from an EMBL/GenBank/DDBJ whole genome shotgun (WGS) entry which is preliminary data.</text>
</comment>
<keyword evidence="2" id="KW-1185">Reference proteome</keyword>
<protein>
    <submittedName>
        <fullName evidence="1">Uncharacterized protein</fullName>
    </submittedName>
</protein>
<proteinExistence type="predicted"/>
<evidence type="ECO:0000313" key="1">
    <source>
        <dbReference type="EMBL" id="OQR74562.1"/>
    </source>
</evidence>
<dbReference type="InParanoid" id="A0A1V9XMG2"/>